<dbReference type="CDD" id="cd03368">
    <property type="entry name" value="Ribosomal_S12"/>
    <property type="match status" value="1"/>
</dbReference>
<evidence type="ECO:0000256" key="4">
    <source>
        <dbReference type="ARBA" id="ARBA00035248"/>
    </source>
</evidence>
<dbReference type="Pfam" id="PF00164">
    <property type="entry name" value="Ribosom_S12_S23"/>
    <property type="match status" value="1"/>
</dbReference>
<dbReference type="GO" id="GO:0005840">
    <property type="term" value="C:ribosome"/>
    <property type="evidence" value="ECO:0007669"/>
    <property type="project" value="UniProtKB-KW"/>
</dbReference>
<name>A0ABM0K3Z2_APLCA</name>
<dbReference type="SUPFAM" id="SSF50249">
    <property type="entry name" value="Nucleic acid-binding proteins"/>
    <property type="match status" value="1"/>
</dbReference>
<gene>
    <name evidence="6" type="primary">LOC101851221</name>
</gene>
<keyword evidence="5" id="KW-1185">Reference proteome</keyword>
<dbReference type="InterPro" id="IPR005679">
    <property type="entry name" value="Ribosomal_uS12_bac"/>
</dbReference>
<dbReference type="PROSITE" id="PS00055">
    <property type="entry name" value="RIBOSOMAL_S12"/>
    <property type="match status" value="1"/>
</dbReference>
<evidence type="ECO:0000256" key="1">
    <source>
        <dbReference type="ARBA" id="ARBA00005657"/>
    </source>
</evidence>
<accession>A0ABM0K3Z2</accession>
<dbReference type="GeneID" id="101851221"/>
<evidence type="ECO:0000256" key="3">
    <source>
        <dbReference type="ARBA" id="ARBA00023274"/>
    </source>
</evidence>
<protein>
    <recommendedName>
        <fullName evidence="4">Small ribosomal subunit protein uS12m</fullName>
    </recommendedName>
</protein>
<comment type="similarity">
    <text evidence="1">Belongs to the universal ribosomal protein uS12 family.</text>
</comment>
<dbReference type="PRINTS" id="PR01034">
    <property type="entry name" value="RIBOSOMALS12"/>
</dbReference>
<keyword evidence="2 6" id="KW-0689">Ribosomal protein</keyword>
<dbReference type="Proteomes" id="UP000694888">
    <property type="component" value="Unplaced"/>
</dbReference>
<keyword evidence="3" id="KW-0687">Ribonucleoprotein</keyword>
<dbReference type="InterPro" id="IPR012340">
    <property type="entry name" value="NA-bd_OB-fold"/>
</dbReference>
<evidence type="ECO:0000256" key="2">
    <source>
        <dbReference type="ARBA" id="ARBA00022980"/>
    </source>
</evidence>
<dbReference type="InterPro" id="IPR006032">
    <property type="entry name" value="Ribosomal_uS12"/>
</dbReference>
<dbReference type="RefSeq" id="XP_005108209.1">
    <property type="nucleotide sequence ID" value="XM_005108152.3"/>
</dbReference>
<reference evidence="6" key="1">
    <citation type="submission" date="2025-08" db="UniProtKB">
        <authorList>
            <consortium name="RefSeq"/>
        </authorList>
    </citation>
    <scope>IDENTIFICATION</scope>
</reference>
<evidence type="ECO:0000313" key="5">
    <source>
        <dbReference type="Proteomes" id="UP000694888"/>
    </source>
</evidence>
<dbReference type="PANTHER" id="PTHR11652">
    <property type="entry name" value="30S RIBOSOMAL PROTEIN S12 FAMILY MEMBER"/>
    <property type="match status" value="1"/>
</dbReference>
<proteinExistence type="inferred from homology"/>
<sequence>MIPASAKGNYSPFSIDLDQGGYPSFLNQGTFLDFHHLTPLELRREKETMSFLRQSRKVLSSVTHCVSQYLAGSSVAVNTARPTVLSTFSTLCHRLQHPVQALAAQPSHNGQHSALISRSLLQNIRRCEFAPQRSISLEYMHRKGLYKKERRKKNSPLEGRPQLKGVVLKTLIKKPKKPNSANRKCVKLRLSTGKEAIAYVPGEGHNLQEHNIVLVQGGKLQDTPGVKLVCIRGKYDLPLVKKKL</sequence>
<organism evidence="5 6">
    <name type="scientific">Aplysia californica</name>
    <name type="common">California sea hare</name>
    <dbReference type="NCBI Taxonomy" id="6500"/>
    <lineage>
        <taxon>Eukaryota</taxon>
        <taxon>Metazoa</taxon>
        <taxon>Spiralia</taxon>
        <taxon>Lophotrochozoa</taxon>
        <taxon>Mollusca</taxon>
        <taxon>Gastropoda</taxon>
        <taxon>Heterobranchia</taxon>
        <taxon>Euthyneura</taxon>
        <taxon>Tectipleura</taxon>
        <taxon>Aplysiida</taxon>
        <taxon>Aplysioidea</taxon>
        <taxon>Aplysiidae</taxon>
        <taxon>Aplysia</taxon>
    </lineage>
</organism>
<dbReference type="Gene3D" id="2.40.50.140">
    <property type="entry name" value="Nucleic acid-binding proteins"/>
    <property type="match status" value="1"/>
</dbReference>
<evidence type="ECO:0000313" key="6">
    <source>
        <dbReference type="RefSeq" id="XP_005108209.1"/>
    </source>
</evidence>